<dbReference type="AlphaFoldDB" id="A0A3N4LAF2"/>
<keyword evidence="2" id="KW-0597">Phosphoprotein</keyword>
<organism evidence="9 10">
    <name type="scientific">Terfezia boudieri ATCC MYA-4762</name>
    <dbReference type="NCBI Taxonomy" id="1051890"/>
    <lineage>
        <taxon>Eukaryota</taxon>
        <taxon>Fungi</taxon>
        <taxon>Dikarya</taxon>
        <taxon>Ascomycota</taxon>
        <taxon>Pezizomycotina</taxon>
        <taxon>Pezizomycetes</taxon>
        <taxon>Pezizales</taxon>
        <taxon>Pezizaceae</taxon>
        <taxon>Terfezia</taxon>
    </lineage>
</organism>
<dbReference type="GO" id="GO:0045944">
    <property type="term" value="P:positive regulation of transcription by RNA polymerase II"/>
    <property type="evidence" value="ECO:0007669"/>
    <property type="project" value="TreeGrafter"/>
</dbReference>
<evidence type="ECO:0000313" key="9">
    <source>
        <dbReference type="EMBL" id="RPB19616.1"/>
    </source>
</evidence>
<reference evidence="9 10" key="1">
    <citation type="journal article" date="2018" name="Nat. Ecol. Evol.">
        <title>Pezizomycetes genomes reveal the molecular basis of ectomycorrhizal truffle lifestyle.</title>
        <authorList>
            <person name="Murat C."/>
            <person name="Payen T."/>
            <person name="Noel B."/>
            <person name="Kuo A."/>
            <person name="Morin E."/>
            <person name="Chen J."/>
            <person name="Kohler A."/>
            <person name="Krizsan K."/>
            <person name="Balestrini R."/>
            <person name="Da Silva C."/>
            <person name="Montanini B."/>
            <person name="Hainaut M."/>
            <person name="Levati E."/>
            <person name="Barry K.W."/>
            <person name="Belfiori B."/>
            <person name="Cichocki N."/>
            <person name="Clum A."/>
            <person name="Dockter R.B."/>
            <person name="Fauchery L."/>
            <person name="Guy J."/>
            <person name="Iotti M."/>
            <person name="Le Tacon F."/>
            <person name="Lindquist E.A."/>
            <person name="Lipzen A."/>
            <person name="Malagnac F."/>
            <person name="Mello A."/>
            <person name="Molinier V."/>
            <person name="Miyauchi S."/>
            <person name="Poulain J."/>
            <person name="Riccioni C."/>
            <person name="Rubini A."/>
            <person name="Sitrit Y."/>
            <person name="Splivallo R."/>
            <person name="Traeger S."/>
            <person name="Wang M."/>
            <person name="Zifcakova L."/>
            <person name="Wipf D."/>
            <person name="Zambonelli A."/>
            <person name="Paolocci F."/>
            <person name="Nowrousian M."/>
            <person name="Ottonello S."/>
            <person name="Baldrian P."/>
            <person name="Spatafora J.W."/>
            <person name="Henrissat B."/>
            <person name="Nagy L.G."/>
            <person name="Aury J.M."/>
            <person name="Wincker P."/>
            <person name="Grigoriev I.V."/>
            <person name="Bonfante P."/>
            <person name="Martin F.M."/>
        </authorList>
    </citation>
    <scope>NUCLEOTIDE SEQUENCE [LARGE SCALE GENOMIC DNA]</scope>
    <source>
        <strain evidence="9 10">ATCC MYA-4762</strain>
    </source>
</reference>
<name>A0A3N4LAF2_9PEZI</name>
<dbReference type="InterPro" id="IPR056421">
    <property type="entry name" value="TPR_GEMI5"/>
</dbReference>
<feature type="domain" description="Gem-associated protein 5 TPR" evidence="8">
    <location>
        <begin position="556"/>
        <end position="667"/>
    </location>
</feature>
<dbReference type="Gene3D" id="2.130.10.10">
    <property type="entry name" value="YVTN repeat-like/Quinoprotein amine dehydrogenase"/>
    <property type="match status" value="1"/>
</dbReference>
<dbReference type="SMART" id="SM00320">
    <property type="entry name" value="WD40"/>
    <property type="match status" value="3"/>
</dbReference>
<dbReference type="Proteomes" id="UP000267821">
    <property type="component" value="Unassembled WGS sequence"/>
</dbReference>
<protein>
    <submittedName>
        <fullName evidence="9">WD40 repeat-like protein</fullName>
    </submittedName>
</protein>
<dbReference type="SUPFAM" id="SSF50978">
    <property type="entry name" value="WD40 repeat-like"/>
    <property type="match status" value="1"/>
</dbReference>
<evidence type="ECO:0000256" key="5">
    <source>
        <dbReference type="ARBA" id="ARBA00023163"/>
    </source>
</evidence>
<dbReference type="PANTHER" id="PTHR15528:SF11">
    <property type="entry name" value="FI18188P1"/>
    <property type="match status" value="1"/>
</dbReference>
<evidence type="ECO:0000256" key="3">
    <source>
        <dbReference type="ARBA" id="ARBA00022884"/>
    </source>
</evidence>
<feature type="compositionally biased region" description="Low complexity" evidence="7">
    <location>
        <begin position="419"/>
        <end position="430"/>
    </location>
</feature>
<evidence type="ECO:0000256" key="4">
    <source>
        <dbReference type="ARBA" id="ARBA00023015"/>
    </source>
</evidence>
<evidence type="ECO:0000259" key="8">
    <source>
        <dbReference type="Pfam" id="PF23774"/>
    </source>
</evidence>
<dbReference type="InterPro" id="IPR036322">
    <property type="entry name" value="WD40_repeat_dom_sf"/>
</dbReference>
<keyword evidence="4" id="KW-0805">Transcription regulation</keyword>
<dbReference type="InParanoid" id="A0A3N4LAF2"/>
<feature type="region of interest" description="Disordered" evidence="7">
    <location>
        <begin position="343"/>
        <end position="369"/>
    </location>
</feature>
<comment type="subcellular location">
    <subcellularLocation>
        <location evidence="1">Nucleus</location>
    </subcellularLocation>
</comment>
<keyword evidence="3" id="KW-0694">RNA-binding</keyword>
<evidence type="ECO:0000256" key="6">
    <source>
        <dbReference type="ARBA" id="ARBA00023242"/>
    </source>
</evidence>
<keyword evidence="10" id="KW-1185">Reference proteome</keyword>
<evidence type="ECO:0000313" key="10">
    <source>
        <dbReference type="Proteomes" id="UP000267821"/>
    </source>
</evidence>
<dbReference type="InterPro" id="IPR015943">
    <property type="entry name" value="WD40/YVTN_repeat-like_dom_sf"/>
</dbReference>
<dbReference type="GO" id="GO:0003712">
    <property type="term" value="F:transcription coregulator activity"/>
    <property type="evidence" value="ECO:0007669"/>
    <property type="project" value="InterPro"/>
</dbReference>
<proteinExistence type="predicted"/>
<dbReference type="PANTHER" id="PTHR15528">
    <property type="entry name" value="PEROXISOME PROLIFERATOR ACTIVATED RECEPTOR GAMMA COACTIVATOR 1 PGC-1 -RELATED"/>
    <property type="match status" value="1"/>
</dbReference>
<keyword evidence="6" id="KW-0539">Nucleus</keyword>
<evidence type="ECO:0000256" key="1">
    <source>
        <dbReference type="ARBA" id="ARBA00004123"/>
    </source>
</evidence>
<dbReference type="GO" id="GO:0005634">
    <property type="term" value="C:nucleus"/>
    <property type="evidence" value="ECO:0007669"/>
    <property type="project" value="UniProtKB-SubCell"/>
</dbReference>
<dbReference type="OrthoDB" id="7326421at2759"/>
<feature type="compositionally biased region" description="Polar residues" evidence="7">
    <location>
        <begin position="437"/>
        <end position="457"/>
    </location>
</feature>
<dbReference type="GO" id="GO:0003723">
    <property type="term" value="F:RNA binding"/>
    <property type="evidence" value="ECO:0007669"/>
    <property type="project" value="UniProtKB-KW"/>
</dbReference>
<dbReference type="InterPro" id="IPR034605">
    <property type="entry name" value="PGC-1"/>
</dbReference>
<evidence type="ECO:0000256" key="7">
    <source>
        <dbReference type="SAM" id="MobiDB-lite"/>
    </source>
</evidence>
<evidence type="ECO:0000256" key="2">
    <source>
        <dbReference type="ARBA" id="ARBA00022553"/>
    </source>
</evidence>
<accession>A0A3N4LAF2</accession>
<feature type="compositionally biased region" description="Polar residues" evidence="7">
    <location>
        <begin position="474"/>
        <end position="493"/>
    </location>
</feature>
<feature type="region of interest" description="Disordered" evidence="7">
    <location>
        <begin position="419"/>
        <end position="497"/>
    </location>
</feature>
<dbReference type="InterPro" id="IPR001680">
    <property type="entry name" value="WD40_rpt"/>
</dbReference>
<keyword evidence="5" id="KW-0804">Transcription</keyword>
<dbReference type="EMBL" id="ML121587">
    <property type="protein sequence ID" value="RPB19616.1"/>
    <property type="molecule type" value="Genomic_DNA"/>
</dbReference>
<dbReference type="Pfam" id="PF23774">
    <property type="entry name" value="TPR_GEMI5"/>
    <property type="match status" value="1"/>
</dbReference>
<gene>
    <name evidence="9" type="ORF">L211DRAFT_897537</name>
</gene>
<dbReference type="STRING" id="1051890.A0A3N4LAF2"/>
<feature type="compositionally biased region" description="Basic and acidic residues" evidence="7">
    <location>
        <begin position="355"/>
        <end position="369"/>
    </location>
</feature>
<sequence>MARPVLNPRASVESLRSIHSVLSTTSIVPKGAGPASSPLQSCAASSSHFLFSQGCSVLCVKHDTLKLDRRFERHSNDVTLIQVDNSSEAGYGRVVSIDSSKEAIVWDFRDGDELHRFSPFEEIRVAAWMRNGNLSLGDCKGSVVIFNPAQGDSILSRTVSNPICALAPSADCTTFALGYNNGSILVATLTPFTILYTLTTSSLSPSPITSLAWHTSSSKQKSDMLATQTRDGDLRVWSVAKTIESGEPAKVVRILSKEGGNKKGNNWCAWSMKGRVVQYSEGETTIWDVRNKKVFSETVDTPANLSGIAIYGLKGNLFTITEDNTVQQYGLYPPVVTATVQHLPTVPPPSPPSSIEEKKNQPQEESSHQIERLNLREHDYNVAIMSPLGKIAHELELLEKMEAQGLGISNLVPQSMQRTVSASSKTSVSSMGRRPSVASTMSTVSVNSETRSISGQRPSLDMSEYDMNTPVARSRQNSVTGRGSLDHVQSSPSRRPHPLAQEIIASPIDQMPPRTMLDLFSNINARLPFVINDSPHAPTSGKKDEDVLRREMLYTIFGWKGDVDSLIRDELDSVDSRSLTAVMLRMWLGELDQNSLSVLLGSDFMVSADWLFLALSAMDGKKAWDTVARAMVMRLAQKGDIHTAAVVLLALGNAKDAVDIYVTHNMHM</sequence>